<feature type="signal peptide" evidence="6">
    <location>
        <begin position="1"/>
        <end position="18"/>
    </location>
</feature>
<feature type="domain" description="VPS13-like middle region" evidence="8">
    <location>
        <begin position="2136"/>
        <end position="2934"/>
    </location>
</feature>
<accession>A0AAE0QUY6</accession>
<dbReference type="InterPro" id="IPR009543">
    <property type="entry name" value="VPS13_VAB"/>
</dbReference>
<dbReference type="Pfam" id="PF25036">
    <property type="entry name" value="VPS13_VAB"/>
    <property type="match status" value="1"/>
</dbReference>
<keyword evidence="2" id="KW-0813">Transport</keyword>
<dbReference type="Pfam" id="PF25037">
    <property type="entry name" value="VPS13_C"/>
    <property type="match status" value="1"/>
</dbReference>
<dbReference type="GO" id="GO:0007005">
    <property type="term" value="P:mitochondrion organization"/>
    <property type="evidence" value="ECO:0007669"/>
    <property type="project" value="TreeGrafter"/>
</dbReference>
<dbReference type="Pfam" id="PF12624">
    <property type="entry name" value="VPS13_N"/>
    <property type="match status" value="1"/>
</dbReference>
<comment type="caution">
    <text evidence="11">The sequence shown here is derived from an EMBL/GenBank/DDBJ whole genome shotgun (WGS) entry which is preliminary data.</text>
</comment>
<evidence type="ECO:0000256" key="4">
    <source>
        <dbReference type="SAM" id="MobiDB-lite"/>
    </source>
</evidence>
<dbReference type="InterPro" id="IPR056748">
    <property type="entry name" value="VPS13-like_C"/>
</dbReference>
<evidence type="ECO:0000313" key="11">
    <source>
        <dbReference type="EMBL" id="KAK3533431.1"/>
    </source>
</evidence>
<evidence type="ECO:0000313" key="12">
    <source>
        <dbReference type="Proteomes" id="UP001274896"/>
    </source>
</evidence>
<feature type="domain" description="VPS13-like middle region" evidence="8">
    <location>
        <begin position="1449"/>
        <end position="1826"/>
    </location>
</feature>
<dbReference type="InterPro" id="IPR056747">
    <property type="entry name" value="VPS13-like_M"/>
</dbReference>
<reference evidence="11" key="1">
    <citation type="submission" date="2023-06" db="EMBL/GenBank/DDBJ databases">
        <title>Male Hemibagrus guttatus genome.</title>
        <authorList>
            <person name="Bian C."/>
        </authorList>
    </citation>
    <scope>NUCLEOTIDE SEQUENCE</scope>
    <source>
        <strain evidence="11">Male_cb2023</strain>
        <tissue evidence="11">Muscle</tissue>
    </source>
</reference>
<protein>
    <recommendedName>
        <fullName evidence="13">Vacuolar protein sorting 13 homolog C</fullName>
    </recommendedName>
</protein>
<keyword evidence="3" id="KW-0445">Lipid transport</keyword>
<evidence type="ECO:0000256" key="6">
    <source>
        <dbReference type="SAM" id="SignalP"/>
    </source>
</evidence>
<feature type="region of interest" description="Disordered" evidence="4">
    <location>
        <begin position="480"/>
        <end position="514"/>
    </location>
</feature>
<comment type="similarity">
    <text evidence="1">Belongs to the VPS13 family.</text>
</comment>
<dbReference type="PANTHER" id="PTHR16166:SF125">
    <property type="entry name" value="INTERMEMBRANE LIPID TRANSFER PROTEIN VPS13C"/>
    <property type="match status" value="1"/>
</dbReference>
<dbReference type="EMBL" id="JAUCMX010000010">
    <property type="protein sequence ID" value="KAK3533431.1"/>
    <property type="molecule type" value="Genomic_DNA"/>
</dbReference>
<feature type="region of interest" description="Disordered" evidence="4">
    <location>
        <begin position="2424"/>
        <end position="2459"/>
    </location>
</feature>
<dbReference type="PANTHER" id="PTHR16166">
    <property type="entry name" value="VACUOLAR PROTEIN SORTING-ASSOCIATED PROTEIN VPS13"/>
    <property type="match status" value="1"/>
</dbReference>
<name>A0AAE0QUY6_9TELE</name>
<evidence type="ECO:0000256" key="3">
    <source>
        <dbReference type="ARBA" id="ARBA00023055"/>
    </source>
</evidence>
<feature type="domain" description="Vacuolar protein sorting-associated protein 13 VPS13 adaptor binding" evidence="9">
    <location>
        <begin position="3008"/>
        <end position="3540"/>
    </location>
</feature>
<evidence type="ECO:0008006" key="13">
    <source>
        <dbReference type="Google" id="ProtNLM"/>
    </source>
</evidence>
<evidence type="ECO:0000256" key="1">
    <source>
        <dbReference type="ARBA" id="ARBA00006545"/>
    </source>
</evidence>
<feature type="transmembrane region" description="Helical" evidence="5">
    <location>
        <begin position="1386"/>
        <end position="1408"/>
    </location>
</feature>
<feature type="domain" description="Intermembrane lipid transfer protein VPS13-like C-terminal" evidence="10">
    <location>
        <begin position="4117"/>
        <end position="4219"/>
    </location>
</feature>
<keyword evidence="5" id="KW-0812">Transmembrane</keyword>
<evidence type="ECO:0000259" key="7">
    <source>
        <dbReference type="Pfam" id="PF12624"/>
    </source>
</evidence>
<keyword evidence="5" id="KW-1133">Transmembrane helix</keyword>
<dbReference type="InterPro" id="IPR026847">
    <property type="entry name" value="VPS13"/>
</dbReference>
<feature type="compositionally biased region" description="Polar residues" evidence="4">
    <location>
        <begin position="1826"/>
        <end position="1838"/>
    </location>
</feature>
<keyword evidence="5" id="KW-0472">Membrane</keyword>
<organism evidence="11 12">
    <name type="scientific">Hemibagrus guttatus</name>
    <dbReference type="NCBI Taxonomy" id="175788"/>
    <lineage>
        <taxon>Eukaryota</taxon>
        <taxon>Metazoa</taxon>
        <taxon>Chordata</taxon>
        <taxon>Craniata</taxon>
        <taxon>Vertebrata</taxon>
        <taxon>Euteleostomi</taxon>
        <taxon>Actinopterygii</taxon>
        <taxon>Neopterygii</taxon>
        <taxon>Teleostei</taxon>
        <taxon>Ostariophysi</taxon>
        <taxon>Siluriformes</taxon>
        <taxon>Bagridae</taxon>
        <taxon>Hemibagrus</taxon>
    </lineage>
</organism>
<feature type="domain" description="VPS13-like middle region" evidence="8">
    <location>
        <begin position="1068"/>
        <end position="1172"/>
    </location>
</feature>
<dbReference type="GO" id="GO:0045053">
    <property type="term" value="P:protein retention in Golgi apparatus"/>
    <property type="evidence" value="ECO:0007669"/>
    <property type="project" value="TreeGrafter"/>
</dbReference>
<dbReference type="GO" id="GO:0006869">
    <property type="term" value="P:lipid transport"/>
    <property type="evidence" value="ECO:0007669"/>
    <property type="project" value="UniProtKB-KW"/>
</dbReference>
<feature type="domain" description="Chorein N-terminal" evidence="7">
    <location>
        <begin position="96"/>
        <end position="830"/>
    </location>
</feature>
<evidence type="ECO:0000256" key="5">
    <source>
        <dbReference type="SAM" id="Phobius"/>
    </source>
</evidence>
<dbReference type="GO" id="GO:0006623">
    <property type="term" value="P:protein targeting to vacuole"/>
    <property type="evidence" value="ECO:0007669"/>
    <property type="project" value="TreeGrafter"/>
</dbReference>
<keyword evidence="6" id="KW-0732">Signal</keyword>
<keyword evidence="12" id="KW-1185">Reference proteome</keyword>
<evidence type="ECO:0000259" key="8">
    <source>
        <dbReference type="Pfam" id="PF25033"/>
    </source>
</evidence>
<gene>
    <name evidence="11" type="ORF">QTP70_020769</name>
</gene>
<dbReference type="Pfam" id="PF25033">
    <property type="entry name" value="VPS13_M"/>
    <property type="match status" value="3"/>
</dbReference>
<sequence length="4276" mass="474502">MVRVLVRVLVRVWSVSWSAMVFESLVSDVLNRFLGDYVENLDKSQLKIGIWGGECRMVLHSAGYKISPGQMILSRHKAFGNLIHKTRSVVPETLSDVVLENLRVKENTLSELDVPFKVKAGQIGKLTLKIPWKNLYSEAVVATLDGLYLLVVPEASIRYDAAKEARHLQEAKQRELQRIEEALQLVALREKPPDEKKDTFAEKLFTQIIKNLQVKISSIHIRYEDDVSDPQKPLSVGVTLSELSLQTTDENWRTCILNEAAKIIYKLGRLECLCVYWNVNSPIFYRDSWEVIVDKLKAGISNKDEELKGYEYIFKPIFASAKICINANADVELKSPKAKVQLEVQNIAIEISKPQYLSVLELLESVDCMVKNAPYRKFRPDVPVNKHARQWWQYGINSVLEVHIRRFNQMWSWTHIRGHRQRLKAYKMAYKTKLTHSKLKEDTEKQILELEKVLDVFNITLARQQAQMEVVRSGQQLTAKKAKQNHGGGGLFSGFFGRKERKKKDQEEEDKELESIDAVMTTEEKTKLYTAIGYSENSPNLALPKNYVAMIINFKLLQTSVTVREEASVPEILKVQMIGLSTTISQRPGAQAIKVEASLEHWYVTGLQQQGVTPSLIASVGNSNSSLLSVLFELNPEDTAVDQLLRVHSQPVEIIYDALTINSLVEFFKTAKGVDLEVITSATLSKLEEIKEKTASGLAHIIETRKVLDLKVDLKPSYLLLPKSGFYHSQSDLIIVDFGNLQLNSIYQSSADQATASFSSLEEIMDRAYERFSLELRSVQVLYCKSGDTWKSARIQGSSQQHILQRMDFTLELAKCMVEKDIRMPSVIVYVCAGPMSISLADTRPKVLSVDPAALQYSMVSDSEEDIAEKYLNEDAQRLALEELTDVHFTFEIKTVLLELLCQDAQEGTVLALNVSQLGCEGKMRTYDLTVKSYLHKISLDYCGMRDAQNQPLHLVTSSDKNGSDLLKIEYIKADVNGPSFQSVFDNTEQVLKVEFSSLEFLLHTRALLSTINYLNRAVPSFTSSKERDIKRPVDRVTAEKTVSTGSKDSGVVSFKLFAMLGSFGVNICDDRSSIADIQIQGIDASLVIRAKETEVFARLRNVAVIDVDTKTIHKKVVSIVGEEVFSFKLSLYPGATEGVGYSDTSKVDGKVTLRLGCIQIIYLHKFLVSLLGWWYSGMGVSWDGGILGMGVSWDGGILGMGVSRDGGILCWVCPGMGVSWDGGILGWVCPGMVVFWDGCVLGSGDGCVLGWWYSGDGCVLGWWYSGDRCVLGWWYSGMGVSWDGGLLGIGVSWDGGILGMGVSWDGGILGMGVSWDGGILGMGVSWDGGILGMGVSWDGGILGMGVSWDGGILGMGVSRDGGILGMGVSRDGGILGMGVSRDGGILGWVCPGMVVFWYGCVLGWWYSGMGVSRDDGILGMGVSRDGGILCWVCPGMGVSWDGGIMGWTFVDNFQAAKKAISIATAQAAEKAAASVKDFALKSFRLSMDIKMKAPLIIIPQSSMSHNAFVVDLGLITMSNTFSLTPAEGFPLPAVVETMDVKLTHLKLSRTVLRHEAPQPHLEILQPVNLELLVKRNLAASWFTKIPGVEVKGLLKTVNITIGCEDLCVLMKILAENTEEGHRTTFTDAKRPSVEGKPETNEELPVKTFLVETESQPAITGGSFGENVVIVLLKFEIMEVLLTLNKPKNGVESPFLVFHAAELGIDTKVHKFDMMATTYIKTISVKCPDIPDFHGEPIYILSSSAKQGAELLKVEYFKADRDGPKFFTLFENTEQKMNVIFSSLDLTLHTEALLSIMDFMSTVLSCSSLSSPEKEIKINEETKTTPVKSTGSRGQKSKQGCPDFPIPRHFLQLFRRDPEAFPGQPRDIVSPACPGSSPGSLPGGACPEHLPRETFWRHSKQMSEPPQLSSFDVEEQRLYSELLPGDRAPYPISKGAPRHPMEEARFGRLYPGSYPFGHDPELMTIGAQSRGTVPDHHAMLQRHVSQDSPTTSRDLRYWCLATKELLNYLSDLSLGDELGILGLWFLYGRRCPPLCLGIATATGTRDLTATAPDGYINNGGGKHGPLRLHVPNLPRNLVETLLEVGVEDPPNRGISKTFPIDPHNTFGSAILLPRSHYIADIVDLKILVQLGAFNMLLCDQHCNIADMKIHDLHGSLLMKESETHVSARLRDFVVINVDPKAVHNKASQLSVVCIVDDEVFSFNLSLTPKATEGDGYTDTTKVDGKVKLNVGCIQVVYLQKFVMTLVKFSNSFQLAKEALSVATAQAAEKAVSSVRDFAQKSFRIALDIRLKAPLIIIPQSSVSHNAVEVDLGLITVRNSFSLLPVENLPLPAIIDNIDLELTQLKLSRLFMEEGANKPSSALLQPVNLVLSVRRNLAATWYHKMAALEVDGDLKPMEVALNQDDLVLLLKILMENIGEASSIEPDVSPIKQTNVPTRSGTQNVSENLTGRQPESKSPENDLVATVKFSFNVESLGLVLYNSDSTQPGVHQESLCIGEFMLRKIAASGKLFNDSSLEVSSILTTCTLDDRRSSVQRITPRMVGKRDDSSDAMIDLTFNQNKDECSMVAVIQKLYLCASMEFLTSVADFFIQALAKSQTTVSDKPRSLPLKQISEQKGQGELNAASAQKKKLRAVVIDPEVVFVANLMKADAPALVASFQCDFSLFSDEADQVMKVNLKDFKILACPFIRNKDSKAITTVLRPCSVVLDTRISAGGSVTGSVTVDEVIIKISPIILNTVLTITAAMTPKPKEEVSQKPVDLTTLWAVRDIYSCNYWFLDVETATEVTERFQEVHSSSTAETFSADVKVVQVTLESGQGHHTVPLLLAESSLSGCALNWSSLLSVSADMTLEVNYFNESHAVWEPLIERVDNGRRRWKLGIEVKNNPVWDKSPVPGDDFIMLPESRTSVNICSKDTMNITLSKCCLNVFQNLTQAFSEGTVSTLDHSLKEKAPFTIQNFLGIPLVVQHGGNLRLTESPTQSKMHEVGVGGSLDLEYCLFKHSTRVKLSTLQRQESCLFSLSIVPTGYSEIVNIPVDRPGRRLYNIRKLHESVSVLLQISASEGNKVITVRAPLQIINHFSVPFAILKYSPELGGLVNVGVAEPEKEFHVTLDSYRCQLFLMPVGPLEGQYCESTTYITWKEQVHVSSEVRSMLQCPAKDSSVRPVFINTLAVPDNLCHINSQSEDEWDPAYIIHLHPAVCLRNLLPYSINYLMEGSAEFGELLEGGTADLLNASIMGEIMELALLKYQGRNWSSHVKIIPDMPELFPVCFTSDTSERLTVDVYAHTSRVAGRLIVSIFSPYWIINKTARVLQYRAEDIYVKHPADFRDVILFSFKKKNIFSKNKLQLCVSTSSWSDSFSLDTVGSYGCVRCQDKSMDFLVEISIQLSSFNLTRIVTISPFYTLANKSSFELEVGEVQNGSNVSNKWHYISSTECLPLWPDSSTEKLCVRVVGSEFASKAFFFNIQDNGTLLCMEQYGGIIVDVNISDHSTVISFTDFYDGAAPAMLVNHTPRATIAIRQSGCEASCELKPGEVQLFVWDNPAGVRKLCWACQGHSGELDLIKDQCGQFAYDGLTQVHWVSFLDGRQRILLFTDDVAVVTKACQAEELEQFQQEVNISIQNLGLSLINNDNRHEIAYMGITSSGVVWEMKPKNRWKAFNNKNISLLEKAYQNHLNGKAEPGCVKLETGLEVDFTRVPMVMRHPYSCLIRRNFLAGFHVELKQSQHQRSLRAQLHWLQVDNQLTGAIFPIVFHPVPPPKSIVLDSEPKPFIDVSIITRFNEHSQVMQFKYFMVLVQEMAVKMDQGFLGEILAFFAPTTDIQAGKKKSNLIEKDLNSLQTQLMESSIADASGLSFFEHFHISPIKLHLSLSIGSSGDQSEEGNMLALQSVNLLLKSIGATLTDVDDIIFKLAFFEIKYQFYRRENLMWAVIKHYTEQFLKQMYVLVLGLDVLGNPFGLIRGLSEGMEAFFYEPIQGAVQGPEEFAEGFVIGVRSFLGHTVGGAAGMVSRITGSVGKGLAAISMDKEYQQKRREEMNRPSKDFGASLAKGGMGLLKGVVGGVTGIVTKPVEGVKKEGAAGFFKGIGKGLVGVVTRPTGGIVDMASSAFQGIQRAAESTEEVTKLRPVRLIKEDGIIRPYDQHESEGYDLFQRSEITQLDGEVFREHYEYPGHRKTNIIVTNRRVLCVKEIDLIGHFNKEWECQFEHFLQPAHVEGGDVVIYYKEQNKLKILKDGQAPVRVLHFPKADMAEKLRSAIQDAQVARKQYQMVRKKSQRFISEGKTS</sequence>
<proteinExistence type="inferred from homology"/>
<dbReference type="InterPro" id="IPR026854">
    <property type="entry name" value="VPS13_N"/>
</dbReference>
<feature type="chain" id="PRO_5041962597" description="Vacuolar protein sorting 13 homolog C" evidence="6">
    <location>
        <begin position="19"/>
        <end position="4276"/>
    </location>
</feature>
<feature type="compositionally biased region" description="Polar residues" evidence="4">
    <location>
        <begin position="2429"/>
        <end position="2451"/>
    </location>
</feature>
<feature type="region of interest" description="Disordered" evidence="4">
    <location>
        <begin position="1822"/>
        <end position="1843"/>
    </location>
</feature>
<dbReference type="Proteomes" id="UP001274896">
    <property type="component" value="Unassembled WGS sequence"/>
</dbReference>
<evidence type="ECO:0000259" key="10">
    <source>
        <dbReference type="Pfam" id="PF25037"/>
    </source>
</evidence>
<feature type="transmembrane region" description="Helical" evidence="5">
    <location>
        <begin position="1429"/>
        <end position="1451"/>
    </location>
</feature>
<evidence type="ECO:0000256" key="2">
    <source>
        <dbReference type="ARBA" id="ARBA00022448"/>
    </source>
</evidence>
<evidence type="ECO:0000259" key="9">
    <source>
        <dbReference type="Pfam" id="PF25036"/>
    </source>
</evidence>